<feature type="chain" id="PRO_5012861737" evidence="1">
    <location>
        <begin position="23"/>
        <end position="289"/>
    </location>
</feature>
<protein>
    <submittedName>
        <fullName evidence="2">Uncharacterized protein</fullName>
    </submittedName>
</protein>
<evidence type="ECO:0000256" key="1">
    <source>
        <dbReference type="SAM" id="SignalP"/>
    </source>
</evidence>
<dbReference type="AlphaFoldDB" id="A0A1M6T7H8"/>
<gene>
    <name evidence="2" type="ORF">SAMN05216463_10551</name>
</gene>
<name>A0A1M6T7H8_XYLRU</name>
<dbReference type="Proteomes" id="UP000184130">
    <property type="component" value="Unassembled WGS sequence"/>
</dbReference>
<evidence type="ECO:0000313" key="3">
    <source>
        <dbReference type="Proteomes" id="UP000184130"/>
    </source>
</evidence>
<dbReference type="OrthoDB" id="1044717at2"/>
<evidence type="ECO:0000313" key="2">
    <source>
        <dbReference type="EMBL" id="SHK52864.1"/>
    </source>
</evidence>
<dbReference type="EMBL" id="FRBD01000005">
    <property type="protein sequence ID" value="SHK52864.1"/>
    <property type="molecule type" value="Genomic_DNA"/>
</dbReference>
<accession>A0A1M6T7H8</accession>
<reference evidence="2 3" key="1">
    <citation type="submission" date="2016-11" db="EMBL/GenBank/DDBJ databases">
        <authorList>
            <person name="Jaros S."/>
            <person name="Januszkiewicz K."/>
            <person name="Wedrychowicz H."/>
        </authorList>
    </citation>
    <scope>NUCLEOTIDE SEQUENCE [LARGE SCALE GENOMIC DNA]</scope>
    <source>
        <strain evidence="2 3">KHT3</strain>
    </source>
</reference>
<feature type="signal peptide" evidence="1">
    <location>
        <begin position="1"/>
        <end position="22"/>
    </location>
</feature>
<dbReference type="RefSeq" id="WP_081373093.1">
    <property type="nucleotide sequence ID" value="NZ_FRBD01000005.1"/>
</dbReference>
<proteinExistence type="predicted"/>
<sequence>MSRKTINLLLLLCANLPMSVSAQKTVDVHAEYSYEVGENDNITLREARRKCLELAKAEAIKAEFGELITSDVIDTNVETNGEATSSFFWENTVAMAKGDWLGDTQPPQFDVQYIDNKLIFKVEVWGKAREIVQSKAELKWKILKDTDGEKEETNRFRNGEKVYLSFRSPADGYLAVYLIMGDDDTACLLPYKNEPSGRFQIKRGKEYMFFDREVDPSAYQYKLSTKYAMEDNQLVVIYSPNPFTKCNDVTGDAKHPNSLNTHDFQKWLLRCQRADSDMIVNKRWVKIRQ</sequence>
<keyword evidence="1" id="KW-0732">Signal</keyword>
<organism evidence="2 3">
    <name type="scientific">Xylanibacter ruminicola</name>
    <name type="common">Prevotella ruminicola</name>
    <dbReference type="NCBI Taxonomy" id="839"/>
    <lineage>
        <taxon>Bacteria</taxon>
        <taxon>Pseudomonadati</taxon>
        <taxon>Bacteroidota</taxon>
        <taxon>Bacteroidia</taxon>
        <taxon>Bacteroidales</taxon>
        <taxon>Prevotellaceae</taxon>
        <taxon>Xylanibacter</taxon>
    </lineage>
</organism>